<accession>A0A1Y2G234</accession>
<reference evidence="3 4" key="1">
    <citation type="submission" date="2016-07" db="EMBL/GenBank/DDBJ databases">
        <title>Pervasive Adenine N6-methylation of Active Genes in Fungi.</title>
        <authorList>
            <consortium name="DOE Joint Genome Institute"/>
            <person name="Mondo S.J."/>
            <person name="Dannebaum R.O."/>
            <person name="Kuo R.C."/>
            <person name="Labutti K."/>
            <person name="Haridas S."/>
            <person name="Kuo A."/>
            <person name="Salamov A."/>
            <person name="Ahrendt S.R."/>
            <person name="Lipzen A."/>
            <person name="Sullivan W."/>
            <person name="Andreopoulos W.B."/>
            <person name="Clum A."/>
            <person name="Lindquist E."/>
            <person name="Daum C."/>
            <person name="Ramamoorthy G.K."/>
            <person name="Gryganskyi A."/>
            <person name="Culley D."/>
            <person name="Magnuson J.K."/>
            <person name="James T.Y."/>
            <person name="O'Malley M.A."/>
            <person name="Stajich J.E."/>
            <person name="Spatafora J.W."/>
            <person name="Visel A."/>
            <person name="Grigoriev I.V."/>
        </authorList>
    </citation>
    <scope>NUCLEOTIDE SEQUENCE [LARGE SCALE GENOMIC DNA]</scope>
    <source>
        <strain evidence="3 4">62-1032</strain>
    </source>
</reference>
<dbReference type="Proteomes" id="UP000193467">
    <property type="component" value="Unassembled WGS sequence"/>
</dbReference>
<feature type="chain" id="PRO_5012914835" evidence="2">
    <location>
        <begin position="24"/>
        <end position="234"/>
    </location>
</feature>
<feature type="region of interest" description="Disordered" evidence="1">
    <location>
        <begin position="167"/>
        <end position="210"/>
    </location>
</feature>
<sequence length="234" mass="24405">MHRSTFSLLSCTVIALLSSSALAQTLSLPSTPVGGSTSFFYQTQDMCSRAIPGSVLGTTVNGSGQPTCSCLSAQNPGTECSKQGVPDAGQTICLVASTYNSGGQQLSRSARCGVCSRRAGSPNARSIQSVAYSPSITAVKTSFPVEEPSPLALVVRENLSTTLRAPAAAVPLQPRRPEQVQRSALDPRPTARNLTARTSSSNSPTAKSCSTKAPSWAVICAARRDSTKVLRRSL</sequence>
<organism evidence="3 4">
    <name type="scientific">Leucosporidium creatinivorum</name>
    <dbReference type="NCBI Taxonomy" id="106004"/>
    <lineage>
        <taxon>Eukaryota</taxon>
        <taxon>Fungi</taxon>
        <taxon>Dikarya</taxon>
        <taxon>Basidiomycota</taxon>
        <taxon>Pucciniomycotina</taxon>
        <taxon>Microbotryomycetes</taxon>
        <taxon>Leucosporidiales</taxon>
        <taxon>Leucosporidium</taxon>
    </lineage>
</organism>
<evidence type="ECO:0000313" key="4">
    <source>
        <dbReference type="Proteomes" id="UP000193467"/>
    </source>
</evidence>
<keyword evidence="2" id="KW-0732">Signal</keyword>
<gene>
    <name evidence="3" type="ORF">BCR35DRAFT_110214</name>
</gene>
<keyword evidence="4" id="KW-1185">Reference proteome</keyword>
<evidence type="ECO:0000256" key="2">
    <source>
        <dbReference type="SAM" id="SignalP"/>
    </source>
</evidence>
<dbReference type="InParanoid" id="A0A1Y2G234"/>
<protein>
    <submittedName>
        <fullName evidence="3">Uncharacterized protein</fullName>
    </submittedName>
</protein>
<comment type="caution">
    <text evidence="3">The sequence shown here is derived from an EMBL/GenBank/DDBJ whole genome shotgun (WGS) entry which is preliminary data.</text>
</comment>
<feature type="compositionally biased region" description="Polar residues" evidence="1">
    <location>
        <begin position="192"/>
        <end position="210"/>
    </location>
</feature>
<dbReference type="AlphaFoldDB" id="A0A1Y2G234"/>
<evidence type="ECO:0000256" key="1">
    <source>
        <dbReference type="SAM" id="MobiDB-lite"/>
    </source>
</evidence>
<evidence type="ECO:0000313" key="3">
    <source>
        <dbReference type="EMBL" id="ORY90945.1"/>
    </source>
</evidence>
<dbReference type="EMBL" id="MCGR01000003">
    <property type="protein sequence ID" value="ORY90945.1"/>
    <property type="molecule type" value="Genomic_DNA"/>
</dbReference>
<feature type="signal peptide" evidence="2">
    <location>
        <begin position="1"/>
        <end position="23"/>
    </location>
</feature>
<name>A0A1Y2G234_9BASI</name>
<proteinExistence type="predicted"/>